<dbReference type="InterPro" id="IPR004609">
    <property type="entry name" value="ATP-dep_DNA_helicase_RecG"/>
</dbReference>
<dbReference type="GO" id="GO:0006310">
    <property type="term" value="P:DNA recombination"/>
    <property type="evidence" value="ECO:0007669"/>
    <property type="project" value="UniProtKB-UniRule"/>
</dbReference>
<evidence type="ECO:0000256" key="4">
    <source>
        <dbReference type="ARBA" id="ARBA00022763"/>
    </source>
</evidence>
<dbReference type="InterPro" id="IPR027417">
    <property type="entry name" value="P-loop_NTPase"/>
</dbReference>
<comment type="function">
    <text evidence="15">Plays a critical role in recombination and DNA repair. Helps process Holliday junction intermediates to mature products by catalyzing branch migration. Has replication fork regression activity, unwinds stalled or blocked replication forks to make a HJ that can be resolved. Has a DNA unwinding activity characteristic of a DNA helicase with 3'-5' polarity.</text>
</comment>
<evidence type="ECO:0000256" key="6">
    <source>
        <dbReference type="ARBA" id="ARBA00022806"/>
    </source>
</evidence>
<dbReference type="NCBIfam" id="NF008170">
    <property type="entry name" value="PRK10917.2-4"/>
    <property type="match status" value="1"/>
</dbReference>
<keyword evidence="5 15" id="KW-0378">Hydrolase</keyword>
<dbReference type="CDD" id="cd04488">
    <property type="entry name" value="RecG_wedge_OBF"/>
    <property type="match status" value="1"/>
</dbReference>
<dbReference type="OrthoDB" id="9804325at2"/>
<gene>
    <name evidence="18" type="primary">recG-1</name>
    <name evidence="18" type="ORF">GlitD10_1701</name>
</gene>
<dbReference type="Pfam" id="PF19833">
    <property type="entry name" value="RecG_dom3_C"/>
    <property type="match status" value="1"/>
</dbReference>
<dbReference type="EC" id="5.6.2.4" evidence="13 15"/>
<dbReference type="PANTHER" id="PTHR47964:SF1">
    <property type="entry name" value="ATP-DEPENDENT DNA HELICASE HOMOLOG RECG, CHLOROPLASTIC"/>
    <property type="match status" value="1"/>
</dbReference>
<name>A0A1J0ADL3_9CYAN</name>
<keyword evidence="6 15" id="KW-0347">Helicase</keyword>
<evidence type="ECO:0000256" key="10">
    <source>
        <dbReference type="ARBA" id="ARBA00023204"/>
    </source>
</evidence>
<keyword evidence="10 15" id="KW-0234">DNA repair</keyword>
<dbReference type="SUPFAM" id="SSF50249">
    <property type="entry name" value="Nucleic acid-binding proteins"/>
    <property type="match status" value="1"/>
</dbReference>
<evidence type="ECO:0000313" key="19">
    <source>
        <dbReference type="Proteomes" id="UP000180235"/>
    </source>
</evidence>
<dbReference type="EMBL" id="CP017675">
    <property type="protein sequence ID" value="APB34026.1"/>
    <property type="molecule type" value="Genomic_DNA"/>
</dbReference>
<sequence>MTWDAVRVVKALAWEREEGYPNLQGQQCLFYEFLKEQMRLVPLDWLPKPAINQWQVLLAELHHYPQLTCDQREALIERIAALVPHVRTPGAPSPRVQETPPSPPTEISSIQELEILKPYYKTYLKNLGLKTLGEVLRYYPRSYVDYSQRLLIKDLEPGKTVTVIVTIRSFRCFTSPKNPQLTIAEWWVADRSGRMKINRYFMGKRYANKGWQEQQKKIYKTGTMVAISGLVKETKFSKTLNEPAIQIIDEESESAGKIIPVYTLRNDLKASSVRQAIHGVLPLVKSWPDPLPETLKKQHHLIDLGTAYQGIHAPRYGEELKRARTRLVFDELFYLQLSFLQRRQQNRRHASPILITEGQLLQKFRAQLPFALTGAQQRVVQEILQDLQQPQPMQRLVQGDVGSGKTVVAVMAMLAAIEAGYQSALMAPTEVLAEQHYQKLLHWLTPLHIPVELLTGSTKASQRRQILGQLSTGEVSLVVGTHALIQEDVNFQHLGLVVIDEQHRFGVGQRSLLQQKGMEPHVLTMTATPIPRTLALTIHGDLDVSQIDELPPGRQAIQTTIFPGSQRHFAYDLIRREIVQGRQVYIILPLIEESEKLEAKAAVAEYQKLQEMTFKGCRLGLLHGRQTATEKDAALRAFRDGETQILVSTTVVEVGVDVPNATVMMIENAERFGLAQLHQLRGRVGRGGHQSYCLLVTQGKGEDTQQRLNVLTQSQDGFLIAEMDLRLRGPGEILGTRQAGLPDLVLTSLIEDQEILEIARQGAEQLIQPDPELTNYPQLKTELSQRLARLTGQVVSLS</sequence>
<reference evidence="18 19" key="1">
    <citation type="submission" date="2016-10" db="EMBL/GenBank/DDBJ databases">
        <title>Description of Gloeomargarita lithophora gen. nov., sp. nov., a thylakoid-bearing basal-branching cyanobacterium with intracellular carbonates, and proposal for Gloeomargaritales ord. nov.</title>
        <authorList>
            <person name="Moreira D."/>
            <person name="Tavera R."/>
            <person name="Benzerara K."/>
            <person name="Skouri-Panet F."/>
            <person name="Couradeau E."/>
            <person name="Gerard E."/>
            <person name="Loussert C."/>
            <person name="Novelo E."/>
            <person name="Zivanovic Y."/>
            <person name="Lopez-Garcia P."/>
        </authorList>
    </citation>
    <scope>NUCLEOTIDE SEQUENCE [LARGE SCALE GENOMIC DNA]</scope>
    <source>
        <strain evidence="18 19">D10</strain>
    </source>
</reference>
<dbReference type="STRING" id="1188229.GlitD10_1701"/>
<comment type="catalytic activity">
    <reaction evidence="12 15">
        <text>Couples ATP hydrolysis with the unwinding of duplex DNA by translocating in the 3'-5' direction.</text>
        <dbReference type="EC" id="5.6.2.4"/>
    </reaction>
</comment>
<dbReference type="AlphaFoldDB" id="A0A1J0ADL3"/>
<evidence type="ECO:0000259" key="17">
    <source>
        <dbReference type="PROSITE" id="PS51194"/>
    </source>
</evidence>
<comment type="catalytic activity">
    <reaction evidence="14 15">
        <text>ATP + H2O = ADP + phosphate + H(+)</text>
        <dbReference type="Rhea" id="RHEA:13065"/>
        <dbReference type="ChEBI" id="CHEBI:15377"/>
        <dbReference type="ChEBI" id="CHEBI:15378"/>
        <dbReference type="ChEBI" id="CHEBI:30616"/>
        <dbReference type="ChEBI" id="CHEBI:43474"/>
        <dbReference type="ChEBI" id="CHEBI:456216"/>
        <dbReference type="EC" id="5.6.2.4"/>
    </reaction>
</comment>
<dbReference type="GO" id="GO:0003677">
    <property type="term" value="F:DNA binding"/>
    <property type="evidence" value="ECO:0007669"/>
    <property type="project" value="UniProtKB-KW"/>
</dbReference>
<evidence type="ECO:0000256" key="3">
    <source>
        <dbReference type="ARBA" id="ARBA00022741"/>
    </source>
</evidence>
<keyword evidence="7 15" id="KW-0067">ATP-binding</keyword>
<dbReference type="GO" id="GO:0043138">
    <property type="term" value="F:3'-5' DNA helicase activity"/>
    <property type="evidence" value="ECO:0007669"/>
    <property type="project" value="UniProtKB-EC"/>
</dbReference>
<dbReference type="PANTHER" id="PTHR47964">
    <property type="entry name" value="ATP-DEPENDENT DNA HELICASE HOMOLOG RECG, CHLOROPLASTIC"/>
    <property type="match status" value="1"/>
</dbReference>
<keyword evidence="3 15" id="KW-0547">Nucleotide-binding</keyword>
<dbReference type="Gene3D" id="2.40.50.140">
    <property type="entry name" value="Nucleic acid-binding proteins"/>
    <property type="match status" value="1"/>
</dbReference>
<dbReference type="SUPFAM" id="SSF52540">
    <property type="entry name" value="P-loop containing nucleoside triphosphate hydrolases"/>
    <property type="match status" value="2"/>
</dbReference>
<evidence type="ECO:0000256" key="5">
    <source>
        <dbReference type="ARBA" id="ARBA00022801"/>
    </source>
</evidence>
<dbReference type="GO" id="GO:0005524">
    <property type="term" value="F:ATP binding"/>
    <property type="evidence" value="ECO:0007669"/>
    <property type="project" value="UniProtKB-KW"/>
</dbReference>
<keyword evidence="8" id="KW-0238">DNA-binding</keyword>
<dbReference type="InterPro" id="IPR045562">
    <property type="entry name" value="RecG_dom3_C"/>
</dbReference>
<keyword evidence="19" id="KW-1185">Reference proteome</keyword>
<evidence type="ECO:0000313" key="18">
    <source>
        <dbReference type="EMBL" id="APB34026.1"/>
    </source>
</evidence>
<dbReference type="Pfam" id="PF00270">
    <property type="entry name" value="DEAD"/>
    <property type="match status" value="1"/>
</dbReference>
<dbReference type="Pfam" id="PF00271">
    <property type="entry name" value="Helicase_C"/>
    <property type="match status" value="1"/>
</dbReference>
<protein>
    <recommendedName>
        <fullName evidence="2 15">ATP-dependent DNA helicase RecG</fullName>
        <ecNumber evidence="13 15">5.6.2.4</ecNumber>
    </recommendedName>
</protein>
<dbReference type="InterPro" id="IPR047112">
    <property type="entry name" value="RecG/Mfd"/>
</dbReference>
<evidence type="ECO:0000259" key="16">
    <source>
        <dbReference type="PROSITE" id="PS51192"/>
    </source>
</evidence>
<dbReference type="Gene3D" id="3.40.50.300">
    <property type="entry name" value="P-loop containing nucleotide triphosphate hydrolases"/>
    <property type="match status" value="2"/>
</dbReference>
<evidence type="ECO:0000256" key="13">
    <source>
        <dbReference type="ARBA" id="ARBA00034808"/>
    </source>
</evidence>
<dbReference type="InterPro" id="IPR014001">
    <property type="entry name" value="Helicase_ATP-bd"/>
</dbReference>
<evidence type="ECO:0000256" key="15">
    <source>
        <dbReference type="RuleBase" id="RU363016"/>
    </source>
</evidence>
<keyword evidence="11" id="KW-0413">Isomerase</keyword>
<evidence type="ECO:0000256" key="2">
    <source>
        <dbReference type="ARBA" id="ARBA00017846"/>
    </source>
</evidence>
<dbReference type="SMART" id="SM00490">
    <property type="entry name" value="HELICc"/>
    <property type="match status" value="1"/>
</dbReference>
<keyword evidence="9 15" id="KW-0233">DNA recombination</keyword>
<evidence type="ECO:0000256" key="11">
    <source>
        <dbReference type="ARBA" id="ARBA00023235"/>
    </source>
</evidence>
<evidence type="ECO:0000256" key="12">
    <source>
        <dbReference type="ARBA" id="ARBA00034617"/>
    </source>
</evidence>
<feature type="domain" description="Helicase C-terminal" evidence="17">
    <location>
        <begin position="580"/>
        <end position="731"/>
    </location>
</feature>
<dbReference type="InterPro" id="IPR012340">
    <property type="entry name" value="NA-bd_OB-fold"/>
</dbReference>
<dbReference type="SMART" id="SM00487">
    <property type="entry name" value="DEXDc"/>
    <property type="match status" value="1"/>
</dbReference>
<dbReference type="NCBIfam" id="NF008165">
    <property type="entry name" value="PRK10917.1-3"/>
    <property type="match status" value="1"/>
</dbReference>
<evidence type="ECO:0000256" key="9">
    <source>
        <dbReference type="ARBA" id="ARBA00023172"/>
    </source>
</evidence>
<dbReference type="CDD" id="cd17992">
    <property type="entry name" value="DEXHc_RecG"/>
    <property type="match status" value="1"/>
</dbReference>
<dbReference type="PROSITE" id="PS51194">
    <property type="entry name" value="HELICASE_CTER"/>
    <property type="match status" value="1"/>
</dbReference>
<dbReference type="Pfam" id="PF17191">
    <property type="entry name" value="RecG_wedge"/>
    <property type="match status" value="1"/>
</dbReference>
<dbReference type="Proteomes" id="UP000180235">
    <property type="component" value="Chromosome"/>
</dbReference>
<keyword evidence="4 15" id="KW-0227">DNA damage</keyword>
<feature type="domain" description="Helicase ATP-binding" evidence="16">
    <location>
        <begin position="386"/>
        <end position="547"/>
    </location>
</feature>
<proteinExistence type="inferred from homology"/>
<comment type="similarity">
    <text evidence="1 15">Belongs to the helicase family. RecG subfamily.</text>
</comment>
<evidence type="ECO:0000256" key="14">
    <source>
        <dbReference type="ARBA" id="ARBA00048988"/>
    </source>
</evidence>
<dbReference type="RefSeq" id="WP_071454531.1">
    <property type="nucleotide sequence ID" value="NZ_CP017675.1"/>
</dbReference>
<evidence type="ECO:0000256" key="7">
    <source>
        <dbReference type="ARBA" id="ARBA00022840"/>
    </source>
</evidence>
<evidence type="ECO:0000256" key="8">
    <source>
        <dbReference type="ARBA" id="ARBA00023125"/>
    </source>
</evidence>
<dbReference type="NCBIfam" id="TIGR00643">
    <property type="entry name" value="recG"/>
    <property type="match status" value="1"/>
</dbReference>
<dbReference type="NCBIfam" id="NF008168">
    <property type="entry name" value="PRK10917.2-2"/>
    <property type="match status" value="1"/>
</dbReference>
<dbReference type="GO" id="GO:0006281">
    <property type="term" value="P:DNA repair"/>
    <property type="evidence" value="ECO:0007669"/>
    <property type="project" value="UniProtKB-UniRule"/>
</dbReference>
<dbReference type="KEGG" id="glt:GlitD10_1701"/>
<evidence type="ECO:0000256" key="1">
    <source>
        <dbReference type="ARBA" id="ARBA00007504"/>
    </source>
</evidence>
<dbReference type="GO" id="GO:0016887">
    <property type="term" value="F:ATP hydrolysis activity"/>
    <property type="evidence" value="ECO:0007669"/>
    <property type="project" value="RHEA"/>
</dbReference>
<organism evidence="18 19">
    <name type="scientific">Gloeomargarita lithophora Alchichica-D10</name>
    <dbReference type="NCBI Taxonomy" id="1188229"/>
    <lineage>
        <taxon>Bacteria</taxon>
        <taxon>Bacillati</taxon>
        <taxon>Cyanobacteriota</taxon>
        <taxon>Cyanophyceae</taxon>
        <taxon>Gloeomargaritales</taxon>
        <taxon>Gloeomargaritaceae</taxon>
        <taxon>Gloeomargarita</taxon>
    </lineage>
</organism>
<dbReference type="InterPro" id="IPR001650">
    <property type="entry name" value="Helicase_C-like"/>
</dbReference>
<accession>A0A1J0ADL3</accession>
<dbReference type="InterPro" id="IPR011545">
    <property type="entry name" value="DEAD/DEAH_box_helicase_dom"/>
</dbReference>
<dbReference type="PROSITE" id="PS51192">
    <property type="entry name" value="HELICASE_ATP_BIND_1"/>
    <property type="match status" value="1"/>
</dbReference>
<dbReference type="InterPro" id="IPR033454">
    <property type="entry name" value="RecG_wedge"/>
</dbReference>